<gene>
    <name evidence="2" type="ORF">LCGC14_0489400</name>
</gene>
<accession>A0A0F9UU10</accession>
<dbReference type="AlphaFoldDB" id="A0A0F9UU10"/>
<organism evidence="2">
    <name type="scientific">marine sediment metagenome</name>
    <dbReference type="NCBI Taxonomy" id="412755"/>
    <lineage>
        <taxon>unclassified sequences</taxon>
        <taxon>metagenomes</taxon>
        <taxon>ecological metagenomes</taxon>
    </lineage>
</organism>
<evidence type="ECO:0000256" key="1">
    <source>
        <dbReference type="SAM" id="MobiDB-lite"/>
    </source>
</evidence>
<comment type="caution">
    <text evidence="2">The sequence shown here is derived from an EMBL/GenBank/DDBJ whole genome shotgun (WGS) entry which is preliminary data.</text>
</comment>
<protein>
    <submittedName>
        <fullName evidence="2">Uncharacterized protein</fullName>
    </submittedName>
</protein>
<sequence>MREKDKEKLARKLSRTKDWKGASIEQRKKEEREKKKPKR</sequence>
<proteinExistence type="predicted"/>
<feature type="region of interest" description="Disordered" evidence="1">
    <location>
        <begin position="1"/>
        <end position="39"/>
    </location>
</feature>
<reference evidence="2" key="1">
    <citation type="journal article" date="2015" name="Nature">
        <title>Complex archaea that bridge the gap between prokaryotes and eukaryotes.</title>
        <authorList>
            <person name="Spang A."/>
            <person name="Saw J.H."/>
            <person name="Jorgensen S.L."/>
            <person name="Zaremba-Niedzwiedzka K."/>
            <person name="Martijn J."/>
            <person name="Lind A.E."/>
            <person name="van Eijk R."/>
            <person name="Schleper C."/>
            <person name="Guy L."/>
            <person name="Ettema T.J."/>
        </authorList>
    </citation>
    <scope>NUCLEOTIDE SEQUENCE</scope>
</reference>
<evidence type="ECO:0000313" key="2">
    <source>
        <dbReference type="EMBL" id="KKN64671.1"/>
    </source>
</evidence>
<name>A0A0F9UU10_9ZZZZ</name>
<dbReference type="EMBL" id="LAZR01000547">
    <property type="protein sequence ID" value="KKN64671.1"/>
    <property type="molecule type" value="Genomic_DNA"/>
</dbReference>